<sequence>MLAYLSACNTAMNASSRLADDSIHLAAACRIAGFRNVIGTLWPVSDYFCVGLAKTVYQGVLEGGESWARILHLAIKKERDSICIGDDNAEEAQNDSDRAIVGTRDGVPAMLPRKAAERPGALGGVHPHGGRGRRRRRNWDGVMAWLGFGY</sequence>
<dbReference type="Pfam" id="PF12770">
    <property type="entry name" value="CHAT"/>
    <property type="match status" value="1"/>
</dbReference>
<dbReference type="InterPro" id="IPR024983">
    <property type="entry name" value="CHAT_dom"/>
</dbReference>
<gene>
    <name evidence="2" type="ORF">QBC38DRAFT_201157</name>
</gene>
<evidence type="ECO:0000313" key="2">
    <source>
        <dbReference type="EMBL" id="KAK4231661.1"/>
    </source>
</evidence>
<dbReference type="AlphaFoldDB" id="A0AAN7H1V1"/>
<accession>A0AAN7H1V1</accession>
<dbReference type="Proteomes" id="UP001301958">
    <property type="component" value="Unassembled WGS sequence"/>
</dbReference>
<comment type="caution">
    <text evidence="2">The sequence shown here is derived from an EMBL/GenBank/DDBJ whole genome shotgun (WGS) entry which is preliminary data.</text>
</comment>
<keyword evidence="3" id="KW-1185">Reference proteome</keyword>
<reference evidence="2" key="2">
    <citation type="submission" date="2023-05" db="EMBL/GenBank/DDBJ databases">
        <authorList>
            <consortium name="Lawrence Berkeley National Laboratory"/>
            <person name="Steindorff A."/>
            <person name="Hensen N."/>
            <person name="Bonometti L."/>
            <person name="Westerberg I."/>
            <person name="Brannstrom I.O."/>
            <person name="Guillou S."/>
            <person name="Cros-Aarteil S."/>
            <person name="Calhoun S."/>
            <person name="Haridas S."/>
            <person name="Kuo A."/>
            <person name="Mondo S."/>
            <person name="Pangilinan J."/>
            <person name="Riley R."/>
            <person name="Labutti K."/>
            <person name="Andreopoulos B."/>
            <person name="Lipzen A."/>
            <person name="Chen C."/>
            <person name="Yanf M."/>
            <person name="Daum C."/>
            <person name="Ng V."/>
            <person name="Clum A."/>
            <person name="Ohm R."/>
            <person name="Martin F."/>
            <person name="Silar P."/>
            <person name="Natvig D."/>
            <person name="Lalanne C."/>
            <person name="Gautier V."/>
            <person name="Ament-Velasquez S.L."/>
            <person name="Kruys A."/>
            <person name="Hutchinson M.I."/>
            <person name="Powell A.J."/>
            <person name="Barry K."/>
            <person name="Miller A.N."/>
            <person name="Grigoriev I.V."/>
            <person name="Debuchy R."/>
            <person name="Gladieux P."/>
            <person name="Thoren M.H."/>
            <person name="Johannesson H."/>
        </authorList>
    </citation>
    <scope>NUCLEOTIDE SEQUENCE</scope>
    <source>
        <strain evidence="2">CBS 990.96</strain>
    </source>
</reference>
<proteinExistence type="predicted"/>
<evidence type="ECO:0000259" key="1">
    <source>
        <dbReference type="Pfam" id="PF12770"/>
    </source>
</evidence>
<reference evidence="2" key="1">
    <citation type="journal article" date="2023" name="Mol. Phylogenet. Evol.">
        <title>Genome-scale phylogeny and comparative genomics of the fungal order Sordariales.</title>
        <authorList>
            <person name="Hensen N."/>
            <person name="Bonometti L."/>
            <person name="Westerberg I."/>
            <person name="Brannstrom I.O."/>
            <person name="Guillou S."/>
            <person name="Cros-Aarteil S."/>
            <person name="Calhoun S."/>
            <person name="Haridas S."/>
            <person name="Kuo A."/>
            <person name="Mondo S."/>
            <person name="Pangilinan J."/>
            <person name="Riley R."/>
            <person name="LaButti K."/>
            <person name="Andreopoulos B."/>
            <person name="Lipzen A."/>
            <person name="Chen C."/>
            <person name="Yan M."/>
            <person name="Daum C."/>
            <person name="Ng V."/>
            <person name="Clum A."/>
            <person name="Steindorff A."/>
            <person name="Ohm R.A."/>
            <person name="Martin F."/>
            <person name="Silar P."/>
            <person name="Natvig D.O."/>
            <person name="Lalanne C."/>
            <person name="Gautier V."/>
            <person name="Ament-Velasquez S.L."/>
            <person name="Kruys A."/>
            <person name="Hutchinson M.I."/>
            <person name="Powell A.J."/>
            <person name="Barry K."/>
            <person name="Miller A.N."/>
            <person name="Grigoriev I.V."/>
            <person name="Debuchy R."/>
            <person name="Gladieux P."/>
            <person name="Hiltunen Thoren M."/>
            <person name="Johannesson H."/>
        </authorList>
    </citation>
    <scope>NUCLEOTIDE SEQUENCE</scope>
    <source>
        <strain evidence="2">CBS 990.96</strain>
    </source>
</reference>
<organism evidence="2 3">
    <name type="scientific">Podospora fimiseda</name>
    <dbReference type="NCBI Taxonomy" id="252190"/>
    <lineage>
        <taxon>Eukaryota</taxon>
        <taxon>Fungi</taxon>
        <taxon>Dikarya</taxon>
        <taxon>Ascomycota</taxon>
        <taxon>Pezizomycotina</taxon>
        <taxon>Sordariomycetes</taxon>
        <taxon>Sordariomycetidae</taxon>
        <taxon>Sordariales</taxon>
        <taxon>Podosporaceae</taxon>
        <taxon>Podospora</taxon>
    </lineage>
</organism>
<protein>
    <recommendedName>
        <fullName evidence="1">CHAT domain-containing protein</fullName>
    </recommendedName>
</protein>
<feature type="domain" description="CHAT" evidence="1">
    <location>
        <begin position="2"/>
        <end position="71"/>
    </location>
</feature>
<dbReference type="EMBL" id="MU865291">
    <property type="protein sequence ID" value="KAK4231661.1"/>
    <property type="molecule type" value="Genomic_DNA"/>
</dbReference>
<evidence type="ECO:0000313" key="3">
    <source>
        <dbReference type="Proteomes" id="UP001301958"/>
    </source>
</evidence>
<name>A0AAN7H1V1_9PEZI</name>